<keyword evidence="1" id="KW-1133">Transmembrane helix</keyword>
<protein>
    <recommendedName>
        <fullName evidence="4">DUF3592 domain-containing protein</fullName>
    </recommendedName>
</protein>
<dbReference type="KEGG" id="sxn:IAG42_26890"/>
<evidence type="ECO:0000313" key="2">
    <source>
        <dbReference type="EMBL" id="QNS06854.1"/>
    </source>
</evidence>
<evidence type="ECO:0000256" key="1">
    <source>
        <dbReference type="SAM" id="Phobius"/>
    </source>
</evidence>
<dbReference type="RefSeq" id="WP_188339533.1">
    <property type="nucleotide sequence ID" value="NZ_CP061281.1"/>
</dbReference>
<keyword evidence="1" id="KW-0472">Membrane</keyword>
<keyword evidence="3" id="KW-1185">Reference proteome</keyword>
<dbReference type="EMBL" id="CP061281">
    <property type="protein sequence ID" value="QNS06854.1"/>
    <property type="molecule type" value="Genomic_DNA"/>
</dbReference>
<evidence type="ECO:0008006" key="4">
    <source>
        <dbReference type="Google" id="ProtNLM"/>
    </source>
</evidence>
<reference evidence="2 3" key="1">
    <citation type="submission" date="2020-09" db="EMBL/GenBank/DDBJ databases">
        <title>A novel species.</title>
        <authorList>
            <person name="Gao J."/>
        </authorList>
    </citation>
    <scope>NUCLEOTIDE SEQUENCE [LARGE SCALE GENOMIC DNA]</scope>
    <source>
        <strain evidence="2 3">CRXT-Y-14</strain>
    </source>
</reference>
<dbReference type="AlphaFoldDB" id="A0A7H1BDP9"/>
<sequence length="129" mass="13265">MILLAACIAMGGLVALIAGAYGLQRTRRLRTAANVAEALVKPPQQGSARPLLQFETGDGRVVEVASPVPASRRRPLPPGGVVSVAYDVDDPRETVVLGAERPGVDRAFMIAGAVLVVVGMVLAVALSGP</sequence>
<evidence type="ECO:0000313" key="3">
    <source>
        <dbReference type="Proteomes" id="UP000516428"/>
    </source>
</evidence>
<proteinExistence type="predicted"/>
<name>A0A7H1BDP9_9ACTN</name>
<dbReference type="Proteomes" id="UP000516428">
    <property type="component" value="Chromosome"/>
</dbReference>
<gene>
    <name evidence="2" type="ORF">IAG42_26890</name>
</gene>
<accession>A0A7H1BDP9</accession>
<organism evidence="2 3">
    <name type="scientific">Streptomyces xanthii</name>
    <dbReference type="NCBI Taxonomy" id="2768069"/>
    <lineage>
        <taxon>Bacteria</taxon>
        <taxon>Bacillati</taxon>
        <taxon>Actinomycetota</taxon>
        <taxon>Actinomycetes</taxon>
        <taxon>Kitasatosporales</taxon>
        <taxon>Streptomycetaceae</taxon>
        <taxon>Streptomyces</taxon>
    </lineage>
</organism>
<keyword evidence="1" id="KW-0812">Transmembrane</keyword>
<feature type="transmembrane region" description="Helical" evidence="1">
    <location>
        <begin position="107"/>
        <end position="126"/>
    </location>
</feature>